<sequence length="45" mass="4880">MSLVTGLAIGLSLIGITVIGLAVFAIYLLKREKQTRKDDNHPPDT</sequence>
<reference evidence="2 3" key="1">
    <citation type="submission" date="2019-09" db="EMBL/GenBank/DDBJ databases">
        <title>H2 Metabolism Revealed by Metagenomic Analysis in Subglacial Sediment of East Antarctica.</title>
        <authorList>
            <person name="Yang Z."/>
            <person name="Zhang Y."/>
            <person name="Lv Y."/>
            <person name="Yan W."/>
            <person name="Xiao X."/>
            <person name="Sun B."/>
            <person name="Ma H."/>
        </authorList>
    </citation>
    <scope>NUCLEOTIDE SEQUENCE [LARGE SCALE GENOMIC DNA]</scope>
    <source>
        <strain evidence="2">Bin2_2</strain>
    </source>
</reference>
<dbReference type="EMBL" id="JAAFGW010000016">
    <property type="protein sequence ID" value="NDP47166.1"/>
    <property type="molecule type" value="Genomic_DNA"/>
</dbReference>
<name>A0A7C9P2I4_9PROT</name>
<comment type="caution">
    <text evidence="2">The sequence shown here is derived from an EMBL/GenBank/DDBJ whole genome shotgun (WGS) entry which is preliminary data.</text>
</comment>
<evidence type="ECO:0000256" key="1">
    <source>
        <dbReference type="SAM" id="Phobius"/>
    </source>
</evidence>
<evidence type="ECO:0000313" key="3">
    <source>
        <dbReference type="Proteomes" id="UP000483432"/>
    </source>
</evidence>
<keyword evidence="1" id="KW-0812">Transmembrane</keyword>
<gene>
    <name evidence="2" type="ORF">GZ085_02020</name>
</gene>
<dbReference type="AlphaFoldDB" id="A0A7C9P2I4"/>
<accession>A0A7C9P2I4</accession>
<keyword evidence="1" id="KW-1133">Transmembrane helix</keyword>
<keyword evidence="1" id="KW-0472">Membrane</keyword>
<protein>
    <submittedName>
        <fullName evidence="2">Uncharacterized protein</fullName>
    </submittedName>
</protein>
<proteinExistence type="predicted"/>
<dbReference type="Proteomes" id="UP000483432">
    <property type="component" value="Unassembled WGS sequence"/>
</dbReference>
<feature type="transmembrane region" description="Helical" evidence="1">
    <location>
        <begin position="6"/>
        <end position="29"/>
    </location>
</feature>
<organism evidence="2 3">
    <name type="scientific">Sulfuriferula multivorans</name>
    <dbReference type="NCBI Taxonomy" id="1559896"/>
    <lineage>
        <taxon>Bacteria</taxon>
        <taxon>Pseudomonadati</taxon>
        <taxon>Pseudomonadota</taxon>
        <taxon>Betaproteobacteria</taxon>
        <taxon>Nitrosomonadales</taxon>
        <taxon>Sulfuricellaceae</taxon>
        <taxon>Sulfuriferula</taxon>
    </lineage>
</organism>
<evidence type="ECO:0000313" key="2">
    <source>
        <dbReference type="EMBL" id="NDP47166.1"/>
    </source>
</evidence>